<feature type="domain" description="Myb-like" evidence="2">
    <location>
        <begin position="111"/>
        <end position="159"/>
    </location>
</feature>
<evidence type="ECO:0000313" key="4">
    <source>
        <dbReference type="Proteomes" id="UP000031737"/>
    </source>
</evidence>
<accession>A0A061IYY0</accession>
<dbReference type="CDD" id="cd00167">
    <property type="entry name" value="SANT"/>
    <property type="match status" value="1"/>
</dbReference>
<evidence type="ECO:0000256" key="1">
    <source>
        <dbReference type="SAM" id="MobiDB-lite"/>
    </source>
</evidence>
<feature type="region of interest" description="Disordered" evidence="1">
    <location>
        <begin position="244"/>
        <end position="269"/>
    </location>
</feature>
<dbReference type="InterPro" id="IPR001005">
    <property type="entry name" value="SANT/Myb"/>
</dbReference>
<dbReference type="Gene3D" id="1.10.10.60">
    <property type="entry name" value="Homeodomain-like"/>
    <property type="match status" value="1"/>
</dbReference>
<feature type="region of interest" description="Disordered" evidence="1">
    <location>
        <begin position="59"/>
        <end position="107"/>
    </location>
</feature>
<evidence type="ECO:0000313" key="3">
    <source>
        <dbReference type="EMBL" id="ESL08363.1"/>
    </source>
</evidence>
<name>A0A061IYY0_TRYRA</name>
<dbReference type="EMBL" id="AUPL01003934">
    <property type="protein sequence ID" value="ESL08363.1"/>
    <property type="molecule type" value="Genomic_DNA"/>
</dbReference>
<dbReference type="VEuPathDB" id="TriTrypDB:TRSC58_03934"/>
<dbReference type="AlphaFoldDB" id="A0A061IYY0"/>
<dbReference type="SMART" id="SM00717">
    <property type="entry name" value="SANT"/>
    <property type="match status" value="1"/>
</dbReference>
<feature type="compositionally biased region" description="Basic and acidic residues" evidence="1">
    <location>
        <begin position="253"/>
        <end position="269"/>
    </location>
</feature>
<evidence type="ECO:0000259" key="2">
    <source>
        <dbReference type="SMART" id="SM00717"/>
    </source>
</evidence>
<dbReference type="OrthoDB" id="272624at2759"/>
<dbReference type="Proteomes" id="UP000031737">
    <property type="component" value="Unassembled WGS sequence"/>
</dbReference>
<dbReference type="Pfam" id="PF15963">
    <property type="entry name" value="Myb_DNA-bind_7"/>
    <property type="match status" value="1"/>
</dbReference>
<protein>
    <recommendedName>
        <fullName evidence="2">Myb-like domain-containing protein</fullName>
    </recommendedName>
</protein>
<feature type="compositionally biased region" description="Low complexity" evidence="1">
    <location>
        <begin position="78"/>
        <end position="90"/>
    </location>
</feature>
<dbReference type="InterPro" id="IPR039467">
    <property type="entry name" value="TFIIIB_B''_Myb"/>
</dbReference>
<keyword evidence="4" id="KW-1185">Reference proteome</keyword>
<reference evidence="3 4" key="1">
    <citation type="submission" date="2013-07" db="EMBL/GenBank/DDBJ databases">
        <authorList>
            <person name="Stoco P.H."/>
            <person name="Wagner G."/>
            <person name="Gerber A."/>
            <person name="Zaha A."/>
            <person name="Thompson C."/>
            <person name="Bartholomeu D.C."/>
            <person name="Luckemeyer D.D."/>
            <person name="Bahia D."/>
            <person name="Loreto E."/>
            <person name="Prestes E.B."/>
            <person name="Lima F.M."/>
            <person name="Rodrigues-Luiz G."/>
            <person name="Vallejo G.A."/>
            <person name="Filho J.F."/>
            <person name="Monteiro K.M."/>
            <person name="Tyler K.M."/>
            <person name="de Almeida L.G."/>
            <person name="Ortiz M.F."/>
            <person name="Siervo M.A."/>
            <person name="de Moraes M.H."/>
            <person name="Cunha O.L."/>
            <person name="Mendonca-Neto R."/>
            <person name="Silva R."/>
            <person name="Teixeira S.M."/>
            <person name="Murta S.M."/>
            <person name="Sincero T.C."/>
            <person name="Mendes T.A."/>
            <person name="Urmenyi T.P."/>
            <person name="Silva V.G."/>
            <person name="da Rocha W.D."/>
            <person name="Andersson B."/>
            <person name="Romanha A.J."/>
            <person name="Steindel M."/>
            <person name="de Vasconcelos A.T."/>
            <person name="Grisard E.C."/>
        </authorList>
    </citation>
    <scope>NUCLEOTIDE SEQUENCE [LARGE SCALE GENOMIC DNA]</scope>
    <source>
        <strain evidence="3 4">SC58</strain>
    </source>
</reference>
<comment type="caution">
    <text evidence="3">The sequence shown here is derived from an EMBL/GenBank/DDBJ whole genome shotgun (WGS) entry which is preliminary data.</text>
</comment>
<dbReference type="InterPro" id="IPR009057">
    <property type="entry name" value="Homeodomain-like_sf"/>
</dbReference>
<dbReference type="SUPFAM" id="SSF46689">
    <property type="entry name" value="Homeodomain-like"/>
    <property type="match status" value="1"/>
</dbReference>
<feature type="compositionally biased region" description="Basic residues" evidence="1">
    <location>
        <begin position="61"/>
        <end position="74"/>
    </location>
</feature>
<organism evidence="3 4">
    <name type="scientific">Trypanosoma rangeli SC58</name>
    <dbReference type="NCBI Taxonomy" id="429131"/>
    <lineage>
        <taxon>Eukaryota</taxon>
        <taxon>Discoba</taxon>
        <taxon>Euglenozoa</taxon>
        <taxon>Kinetoplastea</taxon>
        <taxon>Metakinetoplastina</taxon>
        <taxon>Trypanosomatida</taxon>
        <taxon>Trypanosomatidae</taxon>
        <taxon>Trypanosoma</taxon>
        <taxon>Herpetosoma</taxon>
    </lineage>
</organism>
<proteinExistence type="predicted"/>
<sequence>MDRGDFDFPPDPSVEALDSTLEILNNVPLRVLSNMPIEELPPTVVPVDQQRPIRQMLQSSRKVRRAGRLRKHAHASLDPAPDIPAAQPDVAAERGEPTSSPRHGFAGHKRARFDWSEEELRDFYKFLSQYGTDFNAIAVMYHGRSREDVKRLYHRELRKRRGDVRAALSSREEIDLGTFTARLKKREELQQAPIRQLEQEEEEALRLIEAGALQFQPTCNEGETSVLDAGNSDFEFDFVAVKSPTPEKTQPAGDEKAVYAGKHDDDKNDSLVLKSVETGSVRNTDSCGPAENTLLDSLLPFEQPLEDDFF</sequence>
<gene>
    <name evidence="3" type="ORF">TRSC58_03934</name>
</gene>